<evidence type="ECO:0000256" key="1">
    <source>
        <dbReference type="SAM" id="MobiDB-lite"/>
    </source>
</evidence>
<proteinExistence type="predicted"/>
<reference evidence="2" key="1">
    <citation type="submission" date="2020-08" db="EMBL/GenBank/DDBJ databases">
        <title>Multicomponent nature underlies the extraordinary mechanical properties of spider dragline silk.</title>
        <authorList>
            <person name="Kono N."/>
            <person name="Nakamura H."/>
            <person name="Mori M."/>
            <person name="Yoshida Y."/>
            <person name="Ohtoshi R."/>
            <person name="Malay A.D."/>
            <person name="Moran D.A.P."/>
            <person name="Tomita M."/>
            <person name="Numata K."/>
            <person name="Arakawa K."/>
        </authorList>
    </citation>
    <scope>NUCLEOTIDE SEQUENCE</scope>
</reference>
<organism evidence="2 3">
    <name type="scientific">Trichonephila inaurata madagascariensis</name>
    <dbReference type="NCBI Taxonomy" id="2747483"/>
    <lineage>
        <taxon>Eukaryota</taxon>
        <taxon>Metazoa</taxon>
        <taxon>Ecdysozoa</taxon>
        <taxon>Arthropoda</taxon>
        <taxon>Chelicerata</taxon>
        <taxon>Arachnida</taxon>
        <taxon>Araneae</taxon>
        <taxon>Araneomorphae</taxon>
        <taxon>Entelegynae</taxon>
        <taxon>Araneoidea</taxon>
        <taxon>Nephilidae</taxon>
        <taxon>Trichonephila</taxon>
        <taxon>Trichonephila inaurata</taxon>
    </lineage>
</organism>
<gene>
    <name evidence="2" type="primary">AVEN_230962_1</name>
    <name evidence="2" type="ORF">TNIN_248661</name>
</gene>
<feature type="region of interest" description="Disordered" evidence="1">
    <location>
        <begin position="1"/>
        <end position="26"/>
    </location>
</feature>
<dbReference type="Proteomes" id="UP000886998">
    <property type="component" value="Unassembled WGS sequence"/>
</dbReference>
<evidence type="ECO:0000313" key="2">
    <source>
        <dbReference type="EMBL" id="GFY51614.1"/>
    </source>
</evidence>
<comment type="caution">
    <text evidence="2">The sequence shown here is derived from an EMBL/GenBank/DDBJ whole genome shotgun (WGS) entry which is preliminary data.</text>
</comment>
<protein>
    <submittedName>
        <fullName evidence="2">Uncharacterized protein</fullName>
    </submittedName>
</protein>
<accession>A0A8X6XFP7</accession>
<dbReference type="AlphaFoldDB" id="A0A8X6XFP7"/>
<evidence type="ECO:0000313" key="3">
    <source>
        <dbReference type="Proteomes" id="UP000886998"/>
    </source>
</evidence>
<name>A0A8X6XFP7_9ARAC</name>
<sequence length="85" mass="9266">MDNAWSQVSDHNNAPNVAQQLQNTNENMLESLRAKMMSNVSRMTSAPTNSIIFNSQVSGENMPNLLSLPNISISSGSPHPTLLLK</sequence>
<dbReference type="EMBL" id="BMAV01008220">
    <property type="protein sequence ID" value="GFY51614.1"/>
    <property type="molecule type" value="Genomic_DNA"/>
</dbReference>
<dbReference type="OrthoDB" id="10477348at2759"/>
<keyword evidence="3" id="KW-1185">Reference proteome</keyword>